<feature type="signal peptide" evidence="1">
    <location>
        <begin position="1"/>
        <end position="20"/>
    </location>
</feature>
<dbReference type="RefSeq" id="WP_213944970.1">
    <property type="nucleotide sequence ID" value="NZ_JAHBGI010000005.1"/>
</dbReference>
<evidence type="ECO:0000313" key="4">
    <source>
        <dbReference type="Proteomes" id="UP001319104"/>
    </source>
</evidence>
<evidence type="ECO:0000313" key="3">
    <source>
        <dbReference type="EMBL" id="MBS9524123.1"/>
    </source>
</evidence>
<dbReference type="EMBL" id="JAHCMY010000003">
    <property type="protein sequence ID" value="MBS9524123.1"/>
    <property type="molecule type" value="Genomic_DNA"/>
</dbReference>
<evidence type="ECO:0000259" key="2">
    <source>
        <dbReference type="Pfam" id="PF13568"/>
    </source>
</evidence>
<evidence type="ECO:0000256" key="1">
    <source>
        <dbReference type="SAM" id="SignalP"/>
    </source>
</evidence>
<gene>
    <name evidence="3" type="ORF">KI659_08870</name>
</gene>
<organism evidence="3 4">
    <name type="scientific">Litoribacter ruber</name>
    <dbReference type="NCBI Taxonomy" id="702568"/>
    <lineage>
        <taxon>Bacteria</taxon>
        <taxon>Pseudomonadati</taxon>
        <taxon>Bacteroidota</taxon>
        <taxon>Cytophagia</taxon>
        <taxon>Cytophagales</taxon>
        <taxon>Cyclobacteriaceae</taxon>
        <taxon>Litoribacter</taxon>
    </lineage>
</organism>
<dbReference type="InterPro" id="IPR025665">
    <property type="entry name" value="Beta-barrel_OMP_2"/>
</dbReference>
<dbReference type="Pfam" id="PF13568">
    <property type="entry name" value="OMP_b-brl_2"/>
    <property type="match status" value="1"/>
</dbReference>
<feature type="domain" description="Outer membrane protein beta-barrel" evidence="2">
    <location>
        <begin position="42"/>
        <end position="221"/>
    </location>
</feature>
<dbReference type="AlphaFoldDB" id="A0AAP2G537"/>
<feature type="chain" id="PRO_5042847459" evidence="1">
    <location>
        <begin position="21"/>
        <end position="245"/>
    </location>
</feature>
<proteinExistence type="predicted"/>
<keyword evidence="4" id="KW-1185">Reference proteome</keyword>
<keyword evidence="1" id="KW-0732">Signal</keyword>
<dbReference type="Proteomes" id="UP001319104">
    <property type="component" value="Unassembled WGS sequence"/>
</dbReference>
<reference evidence="3 4" key="1">
    <citation type="submission" date="2021-05" db="EMBL/GenBank/DDBJ databases">
        <authorList>
            <person name="Zhang Z.D."/>
            <person name="Osman G."/>
        </authorList>
    </citation>
    <scope>NUCLEOTIDE SEQUENCE [LARGE SCALE GENOMIC DNA]</scope>
    <source>
        <strain evidence="3 4">KCTC 32217</strain>
    </source>
</reference>
<sequence length="245" mass="27738">MKRLTFILFALLLTSSSLYAQERARTPIGGRPDVRGDLFLDFGFNVLNNRPSDFNTRFLASRTFNVYYQRPFNIGENTGLTFNPGIGLGLEKFSFQRNRMLINDPEKGPNSSQLVDITSVYGENININGHTTAANYIDIPIEFRYHLNKTDYSKGFRFAVGAKVGVLFDAHSKVSFETEEGLSRTVKDKQNLGFNPIRYGVYTRVGFGGFNVWSYYGLNSIWRNNQGPLNTEANQFNFGISVALF</sequence>
<name>A0AAP2G537_9BACT</name>
<accession>A0AAP2G537</accession>
<comment type="caution">
    <text evidence="3">The sequence shown here is derived from an EMBL/GenBank/DDBJ whole genome shotgun (WGS) entry which is preliminary data.</text>
</comment>
<protein>
    <submittedName>
        <fullName evidence="3">PorT family protein</fullName>
    </submittedName>
</protein>